<sequence length="208" mass="23617">MGPGAGKKHGKRHRSMLSIQSDELNLLEKLRGSRSGEETWKASQVYVVYTKWRVKPLRKATWVQEQGRSMESVTGTVKKHGKRHRSMLSIQSGELNLLEKLRGTRNSEEAWKASQKSYVGPGAGKKHGKRHRSMLSIQSDELNLLEKLRGTRNSEEAWKASQTEREWLRSVASRRVQGKEFSGTTSIVTKSPIASRTLCHDVRAELHM</sequence>
<proteinExistence type="predicted"/>
<dbReference type="AlphaFoldDB" id="A0AAE1AA97"/>
<protein>
    <submittedName>
        <fullName evidence="1">Uncharacterized protein</fullName>
    </submittedName>
</protein>
<reference evidence="1" key="1">
    <citation type="journal article" date="2023" name="G3 (Bethesda)">
        <title>A reference genome for the long-term kleptoplast-retaining sea slug Elysia crispata morphotype clarki.</title>
        <authorList>
            <person name="Eastman K.E."/>
            <person name="Pendleton A.L."/>
            <person name="Shaikh M.A."/>
            <person name="Suttiyut T."/>
            <person name="Ogas R."/>
            <person name="Tomko P."/>
            <person name="Gavelis G."/>
            <person name="Widhalm J.R."/>
            <person name="Wisecaver J.H."/>
        </authorList>
    </citation>
    <scope>NUCLEOTIDE SEQUENCE</scope>
    <source>
        <strain evidence="1">ECLA1</strain>
    </source>
</reference>
<accession>A0AAE1AA97</accession>
<name>A0AAE1AA97_9GAST</name>
<evidence type="ECO:0000313" key="1">
    <source>
        <dbReference type="EMBL" id="KAK3783877.1"/>
    </source>
</evidence>
<dbReference type="Proteomes" id="UP001283361">
    <property type="component" value="Unassembled WGS sequence"/>
</dbReference>
<dbReference type="EMBL" id="JAWDGP010002344">
    <property type="protein sequence ID" value="KAK3783877.1"/>
    <property type="molecule type" value="Genomic_DNA"/>
</dbReference>
<gene>
    <name evidence="1" type="ORF">RRG08_031854</name>
</gene>
<comment type="caution">
    <text evidence="1">The sequence shown here is derived from an EMBL/GenBank/DDBJ whole genome shotgun (WGS) entry which is preliminary data.</text>
</comment>
<organism evidence="1 2">
    <name type="scientific">Elysia crispata</name>
    <name type="common">lettuce slug</name>
    <dbReference type="NCBI Taxonomy" id="231223"/>
    <lineage>
        <taxon>Eukaryota</taxon>
        <taxon>Metazoa</taxon>
        <taxon>Spiralia</taxon>
        <taxon>Lophotrochozoa</taxon>
        <taxon>Mollusca</taxon>
        <taxon>Gastropoda</taxon>
        <taxon>Heterobranchia</taxon>
        <taxon>Euthyneura</taxon>
        <taxon>Panpulmonata</taxon>
        <taxon>Sacoglossa</taxon>
        <taxon>Placobranchoidea</taxon>
        <taxon>Plakobranchidae</taxon>
        <taxon>Elysia</taxon>
    </lineage>
</organism>
<evidence type="ECO:0000313" key="2">
    <source>
        <dbReference type="Proteomes" id="UP001283361"/>
    </source>
</evidence>
<keyword evidence="2" id="KW-1185">Reference proteome</keyword>